<dbReference type="Gene3D" id="3.30.980.20">
    <property type="entry name" value="Putative mannosyl-3-phosphoglycerate phosphatase, domain 2"/>
    <property type="match status" value="1"/>
</dbReference>
<protein>
    <submittedName>
        <fullName evidence="4">Putative hydrolase (HAD superfamily)</fullName>
        <ecNumber evidence="4">3.1.3.70</ecNumber>
    </submittedName>
</protein>
<dbReference type="NCBIfam" id="TIGR01484">
    <property type="entry name" value="HAD-SF-IIB"/>
    <property type="match status" value="1"/>
</dbReference>
<gene>
    <name evidence="4" type="ORF">YC6258_02914</name>
</gene>
<dbReference type="InterPro" id="IPR023214">
    <property type="entry name" value="HAD_sf"/>
</dbReference>
<dbReference type="PANTHER" id="PTHR10000:SF8">
    <property type="entry name" value="HAD SUPERFAMILY HYDROLASE-LIKE, TYPE 3"/>
    <property type="match status" value="1"/>
</dbReference>
<evidence type="ECO:0000313" key="5">
    <source>
        <dbReference type="Proteomes" id="UP000032266"/>
    </source>
</evidence>
<dbReference type="SUPFAM" id="SSF56784">
    <property type="entry name" value="HAD-like"/>
    <property type="match status" value="1"/>
</dbReference>
<dbReference type="SFLD" id="SFLDS00003">
    <property type="entry name" value="Haloacid_Dehalogenase"/>
    <property type="match status" value="1"/>
</dbReference>
<keyword evidence="3" id="KW-0460">Magnesium</keyword>
<dbReference type="HOGENOM" id="CLU_063016_0_0_6"/>
<dbReference type="GO" id="GO:0051479">
    <property type="term" value="P:mannosylglycerate biosynthetic process"/>
    <property type="evidence" value="ECO:0007669"/>
    <property type="project" value="InterPro"/>
</dbReference>
<dbReference type="AlphaFoldDB" id="A0A0C5VJV4"/>
<evidence type="ECO:0000256" key="2">
    <source>
        <dbReference type="ARBA" id="ARBA00022801"/>
    </source>
</evidence>
<dbReference type="STRING" id="1445510.YC6258_02914"/>
<dbReference type="GO" id="GO:0000287">
    <property type="term" value="F:magnesium ion binding"/>
    <property type="evidence" value="ECO:0007669"/>
    <property type="project" value="UniProtKB-ARBA"/>
</dbReference>
<sequence length="282" mass="30861">MIMEFSKSILVFTDLDGTLLDHDTYSCEAASPAIQDLLQRQIPIIPCTSKTFDEGCLFMQERGWSSPFIFENGGGVAVPDSLMAKLWPGFNGDLLSGYGVRLLGVPRTRLIEEAQRLKKQLALKIELASDMGADHFSKLTGLPVDAAALALKRKVSEPVNWLDTDEKLQEFNRQLQRVSLQAVKGGRLVSVQGNNNKANAARFVTDLYRTAVAANCRTVALGDAANDREMLEWADFAIVIPKPSGEHLSVNKPDTDLILASAAGPAGWNTAIKQLLNLWALH</sequence>
<keyword evidence="1" id="KW-0479">Metal-binding</keyword>
<evidence type="ECO:0000313" key="4">
    <source>
        <dbReference type="EMBL" id="AJQ94952.1"/>
    </source>
</evidence>
<dbReference type="GO" id="GO:0005829">
    <property type="term" value="C:cytosol"/>
    <property type="evidence" value="ECO:0007669"/>
    <property type="project" value="TreeGrafter"/>
</dbReference>
<accession>A0A0C5VJV4</accession>
<dbReference type="InterPro" id="IPR006381">
    <property type="entry name" value="HAD-SF-IIB-MPGP"/>
</dbReference>
<dbReference type="Gene3D" id="3.40.50.1000">
    <property type="entry name" value="HAD superfamily/HAD-like"/>
    <property type="match status" value="1"/>
</dbReference>
<organism evidence="4 5">
    <name type="scientific">Gynuella sunshinyii YC6258</name>
    <dbReference type="NCBI Taxonomy" id="1445510"/>
    <lineage>
        <taxon>Bacteria</taxon>
        <taxon>Pseudomonadati</taxon>
        <taxon>Pseudomonadota</taxon>
        <taxon>Gammaproteobacteria</taxon>
        <taxon>Oceanospirillales</taxon>
        <taxon>Saccharospirillaceae</taxon>
        <taxon>Gynuella</taxon>
    </lineage>
</organism>
<dbReference type="Proteomes" id="UP000032266">
    <property type="component" value="Chromosome"/>
</dbReference>
<dbReference type="InterPro" id="IPR036412">
    <property type="entry name" value="HAD-like_sf"/>
</dbReference>
<dbReference type="GO" id="GO:0050531">
    <property type="term" value="F:mannosyl-3-phosphoglycerate phosphatase activity"/>
    <property type="evidence" value="ECO:0007669"/>
    <property type="project" value="UniProtKB-EC"/>
</dbReference>
<dbReference type="NCBIfam" id="TIGR01486">
    <property type="entry name" value="HAD-SF-IIB-MPGP"/>
    <property type="match status" value="1"/>
</dbReference>
<keyword evidence="2 4" id="KW-0378">Hydrolase</keyword>
<dbReference type="InterPro" id="IPR006379">
    <property type="entry name" value="HAD-SF_hydro_IIB"/>
</dbReference>
<reference evidence="4 5" key="1">
    <citation type="submission" date="2014-01" db="EMBL/GenBank/DDBJ databases">
        <title>Full genme sequencing of cellulolytic bacterium Gynuella sunshinyii YC6258T gen. nov., sp. nov.</title>
        <authorList>
            <person name="Khan H."/>
            <person name="Chung E.J."/>
            <person name="Chung Y.R."/>
        </authorList>
    </citation>
    <scope>NUCLEOTIDE SEQUENCE [LARGE SCALE GENOMIC DNA]</scope>
    <source>
        <strain evidence="4 5">YC6258</strain>
    </source>
</reference>
<evidence type="ECO:0000256" key="3">
    <source>
        <dbReference type="ARBA" id="ARBA00022842"/>
    </source>
</evidence>
<dbReference type="KEGG" id="gsn:YC6258_02914"/>
<dbReference type="PANTHER" id="PTHR10000">
    <property type="entry name" value="PHOSPHOSERINE PHOSPHATASE"/>
    <property type="match status" value="1"/>
</dbReference>
<name>A0A0C5VJV4_9GAMM</name>
<proteinExistence type="predicted"/>
<dbReference type="SFLD" id="SFLDG01140">
    <property type="entry name" value="C2.B:_Phosphomannomutase_and_P"/>
    <property type="match status" value="1"/>
</dbReference>
<dbReference type="Pfam" id="PF08282">
    <property type="entry name" value="Hydrolase_3"/>
    <property type="match status" value="2"/>
</dbReference>
<dbReference type="EMBL" id="CP007142">
    <property type="protein sequence ID" value="AJQ94952.1"/>
    <property type="molecule type" value="Genomic_DNA"/>
</dbReference>
<keyword evidence="5" id="KW-1185">Reference proteome</keyword>
<dbReference type="EC" id="3.1.3.70" evidence="4"/>
<dbReference type="SFLD" id="SFLDG01142">
    <property type="entry name" value="C2.B.2:_Mannosyl-3-phosphoglyc"/>
    <property type="match status" value="1"/>
</dbReference>
<evidence type="ECO:0000256" key="1">
    <source>
        <dbReference type="ARBA" id="ARBA00022723"/>
    </source>
</evidence>